<dbReference type="OrthoDB" id="7540582at2"/>
<sequence>MQRLILHIGTHKTGTTAIQGWLAREGPALARAGFHYGATTRPPHPEIPKHTSLYRALAEGRAAEELQAIRRDHARSGLPHLVLSEEGLSLPCYRAFAPMRQLARHYEITVVALLRRQDYLMESHWNQLCKQGQTGLYLAEFVDRDWHRRRREYDRILDFWSGFARIEARAYDPGLDGGAVAQFLEAAGLPFTAGPKRMANLSPSMNSAALCALLNRHGLSRLVPFVTWSLRGDRRRHGLGGALRARLLAEVAQGNARLAERYGVQFDDRLPDEPPEPLSRPDPGALLRALLHRPAQTG</sequence>
<reference evidence="1 2" key="1">
    <citation type="submission" date="2017-09" db="EMBL/GenBank/DDBJ databases">
        <authorList>
            <person name="Ehlers B."/>
            <person name="Leendertz F.H."/>
        </authorList>
    </citation>
    <scope>NUCLEOTIDE SEQUENCE [LARGE SCALE GENOMIC DNA]</scope>
    <source>
        <strain evidence="1 2">CGMCC 1.12662</strain>
    </source>
</reference>
<dbReference type="RefSeq" id="WP_143516933.1">
    <property type="nucleotide sequence ID" value="NZ_OBEA01000005.1"/>
</dbReference>
<protein>
    <recommendedName>
        <fullName evidence="3">Sulfotransferase family protein</fullName>
    </recommendedName>
</protein>
<evidence type="ECO:0000313" key="1">
    <source>
        <dbReference type="EMBL" id="SNY54927.1"/>
    </source>
</evidence>
<organism evidence="1 2">
    <name type="scientific">Pseudooceanicola antarcticus</name>
    <dbReference type="NCBI Taxonomy" id="1247613"/>
    <lineage>
        <taxon>Bacteria</taxon>
        <taxon>Pseudomonadati</taxon>
        <taxon>Pseudomonadota</taxon>
        <taxon>Alphaproteobacteria</taxon>
        <taxon>Rhodobacterales</taxon>
        <taxon>Paracoccaceae</taxon>
        <taxon>Pseudooceanicola</taxon>
    </lineage>
</organism>
<dbReference type="InterPro" id="IPR027417">
    <property type="entry name" value="P-loop_NTPase"/>
</dbReference>
<proteinExistence type="predicted"/>
<dbReference type="SUPFAM" id="SSF52540">
    <property type="entry name" value="P-loop containing nucleoside triphosphate hydrolases"/>
    <property type="match status" value="1"/>
</dbReference>
<dbReference type="AlphaFoldDB" id="A0A285J4Z1"/>
<evidence type="ECO:0000313" key="2">
    <source>
        <dbReference type="Proteomes" id="UP000231655"/>
    </source>
</evidence>
<accession>A0A285J4Z1</accession>
<dbReference type="Proteomes" id="UP000231655">
    <property type="component" value="Unassembled WGS sequence"/>
</dbReference>
<gene>
    <name evidence="1" type="ORF">SAMN06297129_2947</name>
</gene>
<name>A0A285J4Z1_9RHOB</name>
<dbReference type="EMBL" id="OBEA01000005">
    <property type="protein sequence ID" value="SNY54927.1"/>
    <property type="molecule type" value="Genomic_DNA"/>
</dbReference>
<evidence type="ECO:0008006" key="3">
    <source>
        <dbReference type="Google" id="ProtNLM"/>
    </source>
</evidence>